<dbReference type="GO" id="GO:0003677">
    <property type="term" value="F:DNA binding"/>
    <property type="evidence" value="ECO:0007669"/>
    <property type="project" value="InterPro"/>
</dbReference>
<dbReference type="OrthoDB" id="9808717at2"/>
<sequence>MSRFDQLRDLVLGLEQDFKKFYEKGNKAAGTRIRKAMQELKKLAQEIRVEVQEKKKAM</sequence>
<proteinExistence type="inferred from homology"/>
<comment type="similarity">
    <text evidence="2">Belongs to the histone H1/H5 family. HCT subfamily.</text>
</comment>
<accession>D0MJZ0</accession>
<protein>
    <recommendedName>
        <fullName evidence="6">Histone H1</fullName>
    </recommendedName>
</protein>
<comment type="function">
    <text evidence="1">Might have a role analogous to that of eukaryotic histone proteins.</text>
</comment>
<dbReference type="Proteomes" id="UP000002221">
    <property type="component" value="Chromosome"/>
</dbReference>
<keyword evidence="3" id="KW-0175">Coiled coil</keyword>
<dbReference type="eggNOG" id="ENOG50338NG">
    <property type="taxonomic scope" value="Bacteria"/>
</dbReference>
<evidence type="ECO:0008006" key="6">
    <source>
        <dbReference type="Google" id="ProtNLM"/>
    </source>
</evidence>
<dbReference type="HOGENOM" id="CLU_205101_0_0_10"/>
<organism evidence="4 5">
    <name type="scientific">Rhodothermus marinus (strain ATCC 43812 / DSM 4252 / R-10)</name>
    <name type="common">Rhodothermus obamensis</name>
    <dbReference type="NCBI Taxonomy" id="518766"/>
    <lineage>
        <taxon>Bacteria</taxon>
        <taxon>Pseudomonadati</taxon>
        <taxon>Rhodothermota</taxon>
        <taxon>Rhodothermia</taxon>
        <taxon>Rhodothermales</taxon>
        <taxon>Rhodothermaceae</taxon>
        <taxon>Rhodothermus</taxon>
    </lineage>
</organism>
<evidence type="ECO:0000256" key="2">
    <source>
        <dbReference type="ARBA" id="ARBA00008424"/>
    </source>
</evidence>
<dbReference type="RefSeq" id="WP_012844409.1">
    <property type="nucleotide sequence ID" value="NC_013501.1"/>
</dbReference>
<feature type="coiled-coil region" evidence="3">
    <location>
        <begin position="26"/>
        <end position="57"/>
    </location>
</feature>
<evidence type="ECO:0000313" key="5">
    <source>
        <dbReference type="Proteomes" id="UP000002221"/>
    </source>
</evidence>
<gene>
    <name evidence="4" type="ordered locus">Rmar_1915</name>
</gene>
<keyword evidence="5" id="KW-1185">Reference proteome</keyword>
<dbReference type="KEGG" id="rmr:Rmar_1915"/>
<dbReference type="Pfam" id="PF07432">
    <property type="entry name" value="Hc1"/>
    <property type="match status" value="1"/>
</dbReference>
<evidence type="ECO:0000256" key="1">
    <source>
        <dbReference type="ARBA" id="ARBA00002333"/>
    </source>
</evidence>
<dbReference type="InterPro" id="IPR010886">
    <property type="entry name" value="Hc1"/>
</dbReference>
<evidence type="ECO:0000313" key="4">
    <source>
        <dbReference type="EMBL" id="ACY48798.1"/>
    </source>
</evidence>
<reference evidence="4 5" key="1">
    <citation type="journal article" date="2009" name="Stand. Genomic Sci.">
        <title>Complete genome sequence of Rhodothermus marinus type strain (R-10).</title>
        <authorList>
            <person name="Nolan M."/>
            <person name="Tindall B.J."/>
            <person name="Pomrenke H."/>
            <person name="Lapidus A."/>
            <person name="Copeland A."/>
            <person name="Glavina Del Rio T."/>
            <person name="Lucas S."/>
            <person name="Chen F."/>
            <person name="Tice H."/>
            <person name="Cheng J.F."/>
            <person name="Saunders E."/>
            <person name="Han C."/>
            <person name="Bruce D."/>
            <person name="Goodwin L."/>
            <person name="Chain P."/>
            <person name="Pitluck S."/>
            <person name="Ovchinikova G."/>
            <person name="Pati A."/>
            <person name="Ivanova N."/>
            <person name="Mavromatis K."/>
            <person name="Chen A."/>
            <person name="Palaniappan K."/>
            <person name="Land M."/>
            <person name="Hauser L."/>
            <person name="Chang Y.J."/>
            <person name="Jeffries C.D."/>
            <person name="Brettin T."/>
            <person name="Goker M."/>
            <person name="Bristow J."/>
            <person name="Eisen J.A."/>
            <person name="Markowitz V."/>
            <person name="Hugenholtz P."/>
            <person name="Kyrpides N.C."/>
            <person name="Klenk H.P."/>
            <person name="Detter J.C."/>
        </authorList>
    </citation>
    <scope>NUCLEOTIDE SEQUENCE [LARGE SCALE GENOMIC DNA]</scope>
    <source>
        <strain evidence="5">ATCC 43812 / DSM 4252 / R-10</strain>
    </source>
</reference>
<name>D0MJZ0_RHOM4</name>
<dbReference type="AlphaFoldDB" id="D0MJZ0"/>
<dbReference type="EMBL" id="CP001807">
    <property type="protein sequence ID" value="ACY48798.1"/>
    <property type="molecule type" value="Genomic_DNA"/>
</dbReference>
<evidence type="ECO:0000256" key="3">
    <source>
        <dbReference type="SAM" id="Coils"/>
    </source>
</evidence>
<dbReference type="GO" id="GO:0030527">
    <property type="term" value="F:structural constituent of chromatin"/>
    <property type="evidence" value="ECO:0007669"/>
    <property type="project" value="InterPro"/>
</dbReference>
<dbReference type="STRING" id="518766.Rmar_1915"/>